<dbReference type="PANTHER" id="PTHR11709:SF394">
    <property type="entry name" value="FI03373P-RELATED"/>
    <property type="match status" value="1"/>
</dbReference>
<reference evidence="14 15" key="1">
    <citation type="journal article" date="2018" name="BMC Genomics">
        <title>The genome of Naegleria lovaniensis, the basis for a comparative approach to unravel pathogenicity factors of the human pathogenic amoeba N. fowleri.</title>
        <authorList>
            <person name="Liechti N."/>
            <person name="Schurch N."/>
            <person name="Bruggmann R."/>
            <person name="Wittwer M."/>
        </authorList>
    </citation>
    <scope>NUCLEOTIDE SEQUENCE [LARGE SCALE GENOMIC DNA]</scope>
    <source>
        <strain evidence="14 15">ATCC 30569</strain>
    </source>
</reference>
<dbReference type="InterPro" id="IPR011706">
    <property type="entry name" value="Cu-oxidase_C"/>
</dbReference>
<dbReference type="InterPro" id="IPR008972">
    <property type="entry name" value="Cupredoxin"/>
</dbReference>
<feature type="domain" description="Plastocyanin-like" evidence="13">
    <location>
        <begin position="132"/>
        <end position="235"/>
    </location>
</feature>
<dbReference type="Gene3D" id="2.60.40.420">
    <property type="entry name" value="Cupredoxins - blue copper proteins"/>
    <property type="match status" value="2"/>
</dbReference>
<dbReference type="CDD" id="cd11020">
    <property type="entry name" value="CuRO_1_CuNIR"/>
    <property type="match status" value="1"/>
</dbReference>
<evidence type="ECO:0000256" key="9">
    <source>
        <dbReference type="ARBA" id="ARBA00023008"/>
    </source>
</evidence>
<dbReference type="EMBL" id="PYSW02000017">
    <property type="protein sequence ID" value="KAG2386029.1"/>
    <property type="molecule type" value="Genomic_DNA"/>
</dbReference>
<comment type="catalytic activity">
    <reaction evidence="10">
        <text>nitric oxide + Fe(III)-[cytochrome c] + H2O = Fe(II)-[cytochrome c] + nitrite + 2 H(+)</text>
        <dbReference type="Rhea" id="RHEA:15233"/>
        <dbReference type="Rhea" id="RHEA-COMP:10350"/>
        <dbReference type="Rhea" id="RHEA-COMP:14399"/>
        <dbReference type="ChEBI" id="CHEBI:15377"/>
        <dbReference type="ChEBI" id="CHEBI:15378"/>
        <dbReference type="ChEBI" id="CHEBI:16301"/>
        <dbReference type="ChEBI" id="CHEBI:16480"/>
        <dbReference type="ChEBI" id="CHEBI:29033"/>
        <dbReference type="ChEBI" id="CHEBI:29034"/>
        <dbReference type="EC" id="1.7.2.1"/>
    </reaction>
</comment>
<evidence type="ECO:0000256" key="5">
    <source>
        <dbReference type="ARBA" id="ARBA00017290"/>
    </source>
</evidence>
<evidence type="ECO:0000256" key="10">
    <source>
        <dbReference type="ARBA" id="ARBA00049340"/>
    </source>
</evidence>
<dbReference type="InterPro" id="IPR001287">
    <property type="entry name" value="NO2-reductase_Cu"/>
</dbReference>
<dbReference type="InterPro" id="IPR045087">
    <property type="entry name" value="Cu-oxidase_fam"/>
</dbReference>
<dbReference type="Pfam" id="PF07732">
    <property type="entry name" value="Cu-oxidase_3"/>
    <property type="match status" value="1"/>
</dbReference>
<dbReference type="GeneID" id="68095633"/>
<evidence type="ECO:0000256" key="2">
    <source>
        <dbReference type="ARBA" id="ARBA00010609"/>
    </source>
</evidence>
<dbReference type="PANTHER" id="PTHR11709">
    <property type="entry name" value="MULTI-COPPER OXIDASE"/>
    <property type="match status" value="1"/>
</dbReference>
<comment type="caution">
    <text evidence="14">The sequence shown here is derived from an EMBL/GenBank/DDBJ whole genome shotgun (WGS) entry which is preliminary data.</text>
</comment>
<evidence type="ECO:0000256" key="4">
    <source>
        <dbReference type="ARBA" id="ARBA00011882"/>
    </source>
</evidence>
<evidence type="ECO:0000256" key="8">
    <source>
        <dbReference type="ARBA" id="ARBA00023002"/>
    </source>
</evidence>
<dbReference type="CDD" id="cd04208">
    <property type="entry name" value="CuRO_2_CuNIR"/>
    <property type="match status" value="1"/>
</dbReference>
<evidence type="ECO:0000313" key="15">
    <source>
        <dbReference type="Proteomes" id="UP000816034"/>
    </source>
</evidence>
<dbReference type="Pfam" id="PF07731">
    <property type="entry name" value="Cu-oxidase_2"/>
    <property type="match status" value="1"/>
</dbReference>
<evidence type="ECO:0000256" key="7">
    <source>
        <dbReference type="ARBA" id="ARBA00022737"/>
    </source>
</evidence>
<name>A0AA88GUL4_NAELO</name>
<gene>
    <name evidence="14" type="ORF">C9374_003178</name>
</gene>
<dbReference type="Proteomes" id="UP000816034">
    <property type="component" value="Unassembled WGS sequence"/>
</dbReference>
<keyword evidence="15" id="KW-1185">Reference proteome</keyword>
<feature type="binding site" description="type 1 copper site" evidence="11">
    <location>
        <position position="176"/>
    </location>
    <ligand>
        <name>Cu cation</name>
        <dbReference type="ChEBI" id="CHEBI:23378"/>
        <label>1</label>
    </ligand>
</feature>
<dbReference type="RefSeq" id="XP_044550022.1">
    <property type="nucleotide sequence ID" value="XM_044692677.1"/>
</dbReference>
<comment type="cofactor">
    <cofactor evidence="11">
        <name>Cu(2+)</name>
        <dbReference type="ChEBI" id="CHEBI:29036"/>
    </cofactor>
</comment>
<evidence type="ECO:0000259" key="12">
    <source>
        <dbReference type="Pfam" id="PF07731"/>
    </source>
</evidence>
<feature type="binding site" description="type 1 copper site" evidence="11">
    <location>
        <position position="171"/>
    </location>
    <ligand>
        <name>Cu cation</name>
        <dbReference type="ChEBI" id="CHEBI:23378"/>
        <label>1</label>
    </ligand>
</feature>
<keyword evidence="9 11" id="KW-0186">Copper</keyword>
<dbReference type="InterPro" id="IPR011707">
    <property type="entry name" value="Cu-oxidase-like_N"/>
</dbReference>
<feature type="binding site" description="type 1 copper site" evidence="11">
    <location>
        <position position="225"/>
    </location>
    <ligand>
        <name>Cu cation</name>
        <dbReference type="ChEBI" id="CHEBI:23378"/>
        <label>1</label>
    </ligand>
</feature>
<proteinExistence type="inferred from homology"/>
<feature type="domain" description="Plastocyanin-like" evidence="12">
    <location>
        <begin position="276"/>
        <end position="375"/>
    </location>
</feature>
<dbReference type="SUPFAM" id="SSF49503">
    <property type="entry name" value="Cupredoxins"/>
    <property type="match status" value="2"/>
</dbReference>
<feature type="binding site" description="type 1 copper site" evidence="11">
    <location>
        <position position="220"/>
    </location>
    <ligand>
        <name>Cu cation</name>
        <dbReference type="ChEBI" id="CHEBI:23378"/>
        <label>1</label>
    </ligand>
</feature>
<dbReference type="PRINTS" id="PR00695">
    <property type="entry name" value="CUNO2RDTASE"/>
</dbReference>
<dbReference type="EC" id="1.7.2.1" evidence="4"/>
<protein>
    <recommendedName>
        <fullName evidence="5">Copper-containing nitrite reductase</fullName>
        <ecNumber evidence="4">1.7.2.1</ecNumber>
    </recommendedName>
</protein>
<keyword evidence="7" id="KW-0677">Repeat</keyword>
<evidence type="ECO:0000256" key="3">
    <source>
        <dbReference type="ARBA" id="ARBA00011233"/>
    </source>
</evidence>
<dbReference type="FunFam" id="2.60.40.420:FF:000093">
    <property type="entry name" value="Copper-containing nitrite reductase"/>
    <property type="match status" value="1"/>
</dbReference>
<dbReference type="GO" id="GO:0050421">
    <property type="term" value="F:nitrite reductase (NO-forming) activity"/>
    <property type="evidence" value="ECO:0007669"/>
    <property type="project" value="UniProtKB-EC"/>
</dbReference>
<comment type="subunit">
    <text evidence="3">Homotrimer.</text>
</comment>
<keyword evidence="6 11" id="KW-0479">Metal-binding</keyword>
<evidence type="ECO:0000256" key="11">
    <source>
        <dbReference type="PIRSR" id="PIRSR601287-1"/>
    </source>
</evidence>
<evidence type="ECO:0000256" key="1">
    <source>
        <dbReference type="ARBA" id="ARBA00001960"/>
    </source>
</evidence>
<evidence type="ECO:0000313" key="14">
    <source>
        <dbReference type="EMBL" id="KAG2386029.1"/>
    </source>
</evidence>
<feature type="binding site" description="type 1 copper site" evidence="11">
    <location>
        <position position="367"/>
    </location>
    <ligand>
        <name>Cu cation</name>
        <dbReference type="ChEBI" id="CHEBI:23378"/>
        <label>1</label>
    </ligand>
</feature>
<comment type="cofactor">
    <cofactor evidence="1 11">
        <name>Cu(+)</name>
        <dbReference type="ChEBI" id="CHEBI:49552"/>
    </cofactor>
</comment>
<organism evidence="14 15">
    <name type="scientific">Naegleria lovaniensis</name>
    <name type="common">Amoeba</name>
    <dbReference type="NCBI Taxonomy" id="51637"/>
    <lineage>
        <taxon>Eukaryota</taxon>
        <taxon>Discoba</taxon>
        <taxon>Heterolobosea</taxon>
        <taxon>Tetramitia</taxon>
        <taxon>Eutetramitia</taxon>
        <taxon>Vahlkampfiidae</taxon>
        <taxon>Naegleria</taxon>
    </lineage>
</organism>
<feature type="binding site" description="type 1 copper site" evidence="11">
    <location>
        <position position="212"/>
    </location>
    <ligand>
        <name>Cu cation</name>
        <dbReference type="ChEBI" id="CHEBI:23378"/>
        <label>1</label>
    </ligand>
</feature>
<sequence length="407" mass="45310">MSRRAAGIFNTTWARVINRKALLMTGMVCCGSLYAFQRYRSNTLEIQKRTMLLAQEENFSEEDSTTQWQFINPTCGASSPAFLKEYQPEDLPVVEADLSFAPNVPPPIQRNYPVRLVVNLETTVVLGKLSPQHKYEFWTFNGKVPGPFIRARVGDVMQINYTNKDENGVAHNIDFHGVTGPGGGAELTFAEKDETKTAYFKLLYPGLFVYHCAAGPVPTHVANGMYGLLLVEPENGMPKVDREFYVMQSEFYGEPSDDDPKILEYSYVDGLDEKPAYVVFNGRDSSLIENPLQARTGERLRIYFGNGGPNLTSSFHVIGAIFDKVYREGDVVSNPARFLQIASVPPGGSTVVEFDAQVPGNFTLMDHAIFRLDKGATGFLKVSGASRPDIYDGTDRPKRCPNCKLHD</sequence>
<evidence type="ECO:0000259" key="13">
    <source>
        <dbReference type="Pfam" id="PF07732"/>
    </source>
</evidence>
<comment type="similarity">
    <text evidence="2">Belongs to the multicopper oxidase family.</text>
</comment>
<keyword evidence="8" id="KW-0560">Oxidoreductase</keyword>
<dbReference type="GO" id="GO:0005507">
    <property type="term" value="F:copper ion binding"/>
    <property type="evidence" value="ECO:0007669"/>
    <property type="project" value="InterPro"/>
</dbReference>
<feature type="binding site" description="type 1 copper site" evidence="11">
    <location>
        <position position="211"/>
    </location>
    <ligand>
        <name>Cu cation</name>
        <dbReference type="ChEBI" id="CHEBI:23378"/>
        <label>1</label>
    </ligand>
</feature>
<evidence type="ECO:0000256" key="6">
    <source>
        <dbReference type="ARBA" id="ARBA00022723"/>
    </source>
</evidence>
<accession>A0AA88GUL4</accession>
<dbReference type="AlphaFoldDB" id="A0AA88GUL4"/>